<dbReference type="OrthoDB" id="2988617at2"/>
<feature type="compositionally biased region" description="Polar residues" evidence="1">
    <location>
        <begin position="127"/>
        <end position="138"/>
    </location>
</feature>
<dbReference type="EMBL" id="PDEP01000002">
    <property type="protein sequence ID" value="PEN08762.1"/>
    <property type="molecule type" value="Genomic_DNA"/>
</dbReference>
<feature type="region of interest" description="Disordered" evidence="1">
    <location>
        <begin position="121"/>
        <end position="144"/>
    </location>
</feature>
<evidence type="ECO:0000313" key="2">
    <source>
        <dbReference type="EMBL" id="PEN08762.1"/>
    </source>
</evidence>
<evidence type="ECO:0000313" key="3">
    <source>
        <dbReference type="Proteomes" id="UP000221024"/>
    </source>
</evidence>
<gene>
    <name evidence="2" type="ORF">CRI93_03120</name>
</gene>
<organism evidence="2 3">
    <name type="scientific">Longimonas halophila</name>
    <dbReference type="NCBI Taxonomy" id="1469170"/>
    <lineage>
        <taxon>Bacteria</taxon>
        <taxon>Pseudomonadati</taxon>
        <taxon>Rhodothermota</taxon>
        <taxon>Rhodothermia</taxon>
        <taxon>Rhodothermales</taxon>
        <taxon>Salisaetaceae</taxon>
        <taxon>Longimonas</taxon>
    </lineage>
</organism>
<dbReference type="Proteomes" id="UP000221024">
    <property type="component" value="Unassembled WGS sequence"/>
</dbReference>
<proteinExistence type="predicted"/>
<evidence type="ECO:0000256" key="1">
    <source>
        <dbReference type="SAM" id="MobiDB-lite"/>
    </source>
</evidence>
<sequence length="144" mass="16119">MKTQEKDLYHGAALTQVVEHESFKALNKATTKYGHYQINHDRRLIVKYTKGSSSPWSFTFQKEDVGVVADDISAGHSTYICLVCGDETVCALNEEQILQVIDLDGGTQWIKVEMPPKSSLRVKGSNGELSKTVPNNSFPKKLFR</sequence>
<comment type="caution">
    <text evidence="2">The sequence shown here is derived from an EMBL/GenBank/DDBJ whole genome shotgun (WGS) entry which is preliminary data.</text>
</comment>
<keyword evidence="3" id="KW-1185">Reference proteome</keyword>
<name>A0A2H3P3A2_9BACT</name>
<accession>A0A2H3P3A2</accession>
<dbReference type="RefSeq" id="WP_098061156.1">
    <property type="nucleotide sequence ID" value="NZ_PDEP01000002.1"/>
</dbReference>
<protein>
    <submittedName>
        <fullName evidence="2">Uncharacterized protein</fullName>
    </submittedName>
</protein>
<reference evidence="2 3" key="1">
    <citation type="submission" date="2017-10" db="EMBL/GenBank/DDBJ databases">
        <title>Draft genome of Longimonas halophila.</title>
        <authorList>
            <person name="Goh K.M."/>
            <person name="Shamsir M.S."/>
            <person name="Lim S.W."/>
        </authorList>
    </citation>
    <scope>NUCLEOTIDE SEQUENCE [LARGE SCALE GENOMIC DNA]</scope>
    <source>
        <strain evidence="2 3">KCTC 42399</strain>
    </source>
</reference>
<dbReference type="AlphaFoldDB" id="A0A2H3P3A2"/>